<dbReference type="AlphaFoldDB" id="A0A368VY22"/>
<dbReference type="RefSeq" id="WP_114451096.1">
    <property type="nucleotide sequence ID" value="NZ_QPJC01000001.1"/>
</dbReference>
<dbReference type="Proteomes" id="UP000253495">
    <property type="component" value="Unassembled WGS sequence"/>
</dbReference>
<reference evidence="1 2" key="1">
    <citation type="submission" date="2018-07" db="EMBL/GenBank/DDBJ databases">
        <title>Genomic Encyclopedia of Type Strains, Phase III (KMG-III): the genomes of soil and plant-associated and newly described type strains.</title>
        <authorList>
            <person name="Whitman W."/>
        </authorList>
    </citation>
    <scope>NUCLEOTIDE SEQUENCE [LARGE SCALE GENOMIC DNA]</scope>
    <source>
        <strain evidence="1 2">CECT 8575</strain>
    </source>
</reference>
<evidence type="ECO:0000313" key="1">
    <source>
        <dbReference type="EMBL" id="RCW46835.1"/>
    </source>
</evidence>
<keyword evidence="2" id="KW-1185">Reference proteome</keyword>
<accession>A0A368VY22</accession>
<evidence type="ECO:0000313" key="2">
    <source>
        <dbReference type="Proteomes" id="UP000253495"/>
    </source>
</evidence>
<name>A0A368VY22_9ACTN</name>
<comment type="caution">
    <text evidence="1">The sequence shown here is derived from an EMBL/GenBank/DDBJ whole genome shotgun (WGS) entry which is preliminary data.</text>
</comment>
<proteinExistence type="predicted"/>
<organism evidence="1 2">
    <name type="scientific">Halopolyspora algeriensis</name>
    <dbReference type="NCBI Taxonomy" id="1500506"/>
    <lineage>
        <taxon>Bacteria</taxon>
        <taxon>Bacillati</taxon>
        <taxon>Actinomycetota</taxon>
        <taxon>Actinomycetes</taxon>
        <taxon>Actinomycetes incertae sedis</taxon>
        <taxon>Halopolyspora</taxon>
    </lineage>
</organism>
<protein>
    <submittedName>
        <fullName evidence="1">Uncharacterized protein</fullName>
    </submittedName>
</protein>
<sequence length="92" mass="9923">MRKNTETGSAPIEEPMDGERAALATDCLAMKLELNVIDAESAVLESEALGVTDAVAMRRLDRARGELRKLLAQRQRARALSSTSRPIDGDAA</sequence>
<gene>
    <name evidence="1" type="ORF">DFQ14_101174</name>
</gene>
<dbReference type="EMBL" id="QPJC01000001">
    <property type="protein sequence ID" value="RCW46835.1"/>
    <property type="molecule type" value="Genomic_DNA"/>
</dbReference>